<dbReference type="GeneID" id="41994174"/>
<dbReference type="PANTHER" id="PTHR43669">
    <property type="entry name" value="5-KETO-D-GLUCONATE 5-REDUCTASE"/>
    <property type="match status" value="1"/>
</dbReference>
<comment type="similarity">
    <text evidence="1">Belongs to the short-chain dehydrogenases/reductases (SDR) family.</text>
</comment>
<keyword evidence="2" id="KW-0560">Oxidoreductase</keyword>
<dbReference type="SUPFAM" id="SSF51735">
    <property type="entry name" value="NAD(P)-binding Rossmann-fold domains"/>
    <property type="match status" value="1"/>
</dbReference>
<dbReference type="GO" id="GO:0016491">
    <property type="term" value="F:oxidoreductase activity"/>
    <property type="evidence" value="ECO:0007669"/>
    <property type="project" value="UniProtKB-KW"/>
</dbReference>
<dbReference type="CDD" id="cd05233">
    <property type="entry name" value="SDR_c"/>
    <property type="match status" value="1"/>
</dbReference>
<dbReference type="OrthoDB" id="1933717at2759"/>
<dbReference type="AlphaFoldDB" id="A0A366RZ61"/>
<reference evidence="3 4" key="1">
    <citation type="submission" date="2018-06" db="EMBL/GenBank/DDBJ databases">
        <title>Fusarium incarnatum-equiseti species complex species 28.</title>
        <authorList>
            <person name="Gardiner D.M."/>
        </authorList>
    </citation>
    <scope>NUCLEOTIDE SEQUENCE [LARGE SCALE GENOMIC DNA]</scope>
    <source>
        <strain evidence="3 4">FIESC_28</strain>
    </source>
</reference>
<name>A0A366RZ61_9HYPO</name>
<evidence type="ECO:0000313" key="3">
    <source>
        <dbReference type="EMBL" id="RBR21888.1"/>
    </source>
</evidence>
<accession>A0A366RZ61</accession>
<dbReference type="RefSeq" id="XP_031017085.1">
    <property type="nucleotide sequence ID" value="XM_031158878.1"/>
</dbReference>
<dbReference type="InterPro" id="IPR036291">
    <property type="entry name" value="NAD(P)-bd_dom_sf"/>
</dbReference>
<protein>
    <submittedName>
        <fullName evidence="3">Uncharacterized protein</fullName>
    </submittedName>
</protein>
<evidence type="ECO:0000313" key="4">
    <source>
        <dbReference type="Proteomes" id="UP000253153"/>
    </source>
</evidence>
<dbReference type="PANTHER" id="PTHR43669:SF3">
    <property type="entry name" value="ALCOHOL DEHYDROGENASE, PUTATIVE (AFU_ORTHOLOGUE AFUA_3G03445)-RELATED"/>
    <property type="match status" value="1"/>
</dbReference>
<dbReference type="EMBL" id="QKXC01000097">
    <property type="protein sequence ID" value="RBR21888.1"/>
    <property type="molecule type" value="Genomic_DNA"/>
</dbReference>
<dbReference type="InterPro" id="IPR002347">
    <property type="entry name" value="SDR_fam"/>
</dbReference>
<dbReference type="Proteomes" id="UP000253153">
    <property type="component" value="Unassembled WGS sequence"/>
</dbReference>
<keyword evidence="4" id="KW-1185">Reference proteome</keyword>
<sequence length="304" mass="32632">MSTPSQTNAQQVRDFVQTTHDKPYAAIDPTKATLPENYVVCVIGAGGAAGAGLARSFAKAGASGMILAARTETTLEKTAKEIGSINSSTKVVSVTCDISAEADVVKIASAVKEQFDGRLDNVIVNCGFSGPLSKATVLDEDIADVQKAFAVHCTGTWLAAHYLLPFLLESHGSFIVISSISAQGISGFGTTSHYCASKLAQARMVEIIHAQYAEKGLFVASVHPGGMKSDFSMAASKDIQHLLNDDPDLVGSFCVWLNNTQGVKRRKEALNGRWVSCKWDVAELEQKYAVIKERDLLRFRMAVE</sequence>
<evidence type="ECO:0000256" key="2">
    <source>
        <dbReference type="ARBA" id="ARBA00023002"/>
    </source>
</evidence>
<gene>
    <name evidence="3" type="ORF">FIESC28_04731</name>
</gene>
<evidence type="ECO:0000256" key="1">
    <source>
        <dbReference type="ARBA" id="ARBA00006484"/>
    </source>
</evidence>
<dbReference type="Pfam" id="PF00106">
    <property type="entry name" value="adh_short"/>
    <property type="match status" value="1"/>
</dbReference>
<organism evidence="3 4">
    <name type="scientific">Fusarium coffeatum</name>
    <dbReference type="NCBI Taxonomy" id="231269"/>
    <lineage>
        <taxon>Eukaryota</taxon>
        <taxon>Fungi</taxon>
        <taxon>Dikarya</taxon>
        <taxon>Ascomycota</taxon>
        <taxon>Pezizomycotina</taxon>
        <taxon>Sordariomycetes</taxon>
        <taxon>Hypocreomycetidae</taxon>
        <taxon>Hypocreales</taxon>
        <taxon>Nectriaceae</taxon>
        <taxon>Fusarium</taxon>
        <taxon>Fusarium incarnatum-equiseti species complex</taxon>
    </lineage>
</organism>
<proteinExistence type="inferred from homology"/>
<dbReference type="PRINTS" id="PR00081">
    <property type="entry name" value="GDHRDH"/>
</dbReference>
<dbReference type="Gene3D" id="3.40.50.720">
    <property type="entry name" value="NAD(P)-binding Rossmann-like Domain"/>
    <property type="match status" value="1"/>
</dbReference>
<comment type="caution">
    <text evidence="3">The sequence shown here is derived from an EMBL/GenBank/DDBJ whole genome shotgun (WGS) entry which is preliminary data.</text>
</comment>